<proteinExistence type="predicted"/>
<feature type="compositionally biased region" description="Basic and acidic residues" evidence="1">
    <location>
        <begin position="1"/>
        <end position="12"/>
    </location>
</feature>
<keyword evidence="3" id="KW-1185">Reference proteome</keyword>
<organism evidence="2 3">
    <name type="scientific">Portunus trituberculatus</name>
    <name type="common">Swimming crab</name>
    <name type="synonym">Neptunus trituberculatus</name>
    <dbReference type="NCBI Taxonomy" id="210409"/>
    <lineage>
        <taxon>Eukaryota</taxon>
        <taxon>Metazoa</taxon>
        <taxon>Ecdysozoa</taxon>
        <taxon>Arthropoda</taxon>
        <taxon>Crustacea</taxon>
        <taxon>Multicrustacea</taxon>
        <taxon>Malacostraca</taxon>
        <taxon>Eumalacostraca</taxon>
        <taxon>Eucarida</taxon>
        <taxon>Decapoda</taxon>
        <taxon>Pleocyemata</taxon>
        <taxon>Brachyura</taxon>
        <taxon>Eubrachyura</taxon>
        <taxon>Portunoidea</taxon>
        <taxon>Portunidae</taxon>
        <taxon>Portuninae</taxon>
        <taxon>Portunus</taxon>
    </lineage>
</organism>
<dbReference type="EMBL" id="VSRR010003565">
    <property type="protein sequence ID" value="MPC36638.1"/>
    <property type="molecule type" value="Genomic_DNA"/>
</dbReference>
<evidence type="ECO:0000313" key="3">
    <source>
        <dbReference type="Proteomes" id="UP000324222"/>
    </source>
</evidence>
<reference evidence="2 3" key="1">
    <citation type="submission" date="2019-05" db="EMBL/GenBank/DDBJ databases">
        <title>Another draft genome of Portunus trituberculatus and its Hox gene families provides insights of decapod evolution.</title>
        <authorList>
            <person name="Jeong J.-H."/>
            <person name="Song I."/>
            <person name="Kim S."/>
            <person name="Choi T."/>
            <person name="Kim D."/>
            <person name="Ryu S."/>
            <person name="Kim W."/>
        </authorList>
    </citation>
    <scope>NUCLEOTIDE SEQUENCE [LARGE SCALE GENOMIC DNA]</scope>
    <source>
        <tissue evidence="2">Muscle</tissue>
    </source>
</reference>
<protein>
    <submittedName>
        <fullName evidence="2">Uncharacterized protein</fullName>
    </submittedName>
</protein>
<feature type="region of interest" description="Disordered" evidence="1">
    <location>
        <begin position="1"/>
        <end position="23"/>
    </location>
</feature>
<accession>A0A5B7ETS8</accession>
<comment type="caution">
    <text evidence="2">The sequence shown here is derived from an EMBL/GenBank/DDBJ whole genome shotgun (WGS) entry which is preliminary data.</text>
</comment>
<name>A0A5B7ETS8_PORTR</name>
<evidence type="ECO:0000313" key="2">
    <source>
        <dbReference type="EMBL" id="MPC36638.1"/>
    </source>
</evidence>
<dbReference type="AlphaFoldDB" id="A0A5B7ETS8"/>
<evidence type="ECO:0000256" key="1">
    <source>
        <dbReference type="SAM" id="MobiDB-lite"/>
    </source>
</evidence>
<sequence length="118" mass="12948">MQYYSDEKETKGKASSGGKAGQLEVVEGGEVRIPCSITPPPTSPSSAHRSSRIGTVNLVLWYKGDDKTSIYSQLQTDTSFFITTIITIITTVTVFTSHDHHHHNYHHSLLTSPPHSPA</sequence>
<dbReference type="Proteomes" id="UP000324222">
    <property type="component" value="Unassembled WGS sequence"/>
</dbReference>
<gene>
    <name evidence="2" type="ORF">E2C01_030105</name>
</gene>